<gene>
    <name evidence="8" type="ORF">O9H85_07170</name>
</gene>
<name>A0ABT4Q5Q8_9BACL</name>
<evidence type="ECO:0000256" key="4">
    <source>
        <dbReference type="ARBA" id="ARBA00022801"/>
    </source>
</evidence>
<evidence type="ECO:0000313" key="8">
    <source>
        <dbReference type="EMBL" id="MCZ8512210.1"/>
    </source>
</evidence>
<dbReference type="PANTHER" id="PTHR43003:SF12">
    <property type="entry name" value="DNA-3-METHYLADENINE GLYCOSYLASE"/>
    <property type="match status" value="1"/>
</dbReference>
<reference evidence="8 9" key="1">
    <citation type="submission" date="2022-12" db="EMBL/GenBank/DDBJ databases">
        <title>Draft genome sequence of Paenibacillus sp. dW9.</title>
        <authorList>
            <person name="Choi E.-W."/>
            <person name="Kim D.-U."/>
        </authorList>
    </citation>
    <scope>NUCLEOTIDE SEQUENCE [LARGE SCALE GENOMIC DNA]</scope>
    <source>
        <strain evidence="9">dW9</strain>
    </source>
</reference>
<dbReference type="Gene3D" id="1.10.340.30">
    <property type="entry name" value="Hypothetical protein, domain 2"/>
    <property type="match status" value="1"/>
</dbReference>
<comment type="caution">
    <text evidence="8">The sequence shown here is derived from an EMBL/GenBank/DDBJ whole genome shotgun (WGS) entry which is preliminary data.</text>
</comment>
<keyword evidence="9" id="KW-1185">Reference proteome</keyword>
<keyword evidence="4" id="KW-0378">Hydrolase</keyword>
<dbReference type="Gene3D" id="1.10.1670.10">
    <property type="entry name" value="Helix-hairpin-Helix base-excision DNA repair enzymes (C-terminal)"/>
    <property type="match status" value="1"/>
</dbReference>
<evidence type="ECO:0000256" key="3">
    <source>
        <dbReference type="ARBA" id="ARBA00022763"/>
    </source>
</evidence>
<dbReference type="InterPro" id="IPR037046">
    <property type="entry name" value="AlkA_N_sf"/>
</dbReference>
<dbReference type="EC" id="3.2.2.21" evidence="2"/>
<evidence type="ECO:0000259" key="6">
    <source>
        <dbReference type="SMART" id="SM00478"/>
    </source>
</evidence>
<dbReference type="InterPro" id="IPR010316">
    <property type="entry name" value="AlkA_N"/>
</dbReference>
<protein>
    <recommendedName>
        <fullName evidence="2">DNA-3-methyladenine glycosylase II</fullName>
        <ecNumber evidence="2">3.2.2.21</ecNumber>
    </recommendedName>
</protein>
<dbReference type="PANTHER" id="PTHR43003">
    <property type="entry name" value="DNA-3-METHYLADENINE GLYCOSYLASE"/>
    <property type="match status" value="1"/>
</dbReference>
<dbReference type="Proteomes" id="UP001527882">
    <property type="component" value="Unassembled WGS sequence"/>
</dbReference>
<dbReference type="RefSeq" id="WP_269880624.1">
    <property type="nucleotide sequence ID" value="NZ_JAQAGZ010000004.1"/>
</dbReference>
<dbReference type="EMBL" id="JAQAGZ010000004">
    <property type="protein sequence ID" value="MCZ8512210.1"/>
    <property type="molecule type" value="Genomic_DNA"/>
</dbReference>
<dbReference type="InterPro" id="IPR003265">
    <property type="entry name" value="HhH-GPD_domain"/>
</dbReference>
<comment type="catalytic activity">
    <reaction evidence="1">
        <text>Hydrolysis of alkylated DNA, releasing 3-methyladenine, 3-methylguanine, 7-methylguanine and 7-methyladenine.</text>
        <dbReference type="EC" id="3.2.2.21"/>
    </reaction>
</comment>
<dbReference type="Pfam" id="PF07934">
    <property type="entry name" value="OGG_N"/>
    <property type="match status" value="1"/>
</dbReference>
<dbReference type="InterPro" id="IPR011257">
    <property type="entry name" value="DNA_glycosylase"/>
</dbReference>
<evidence type="ECO:0000313" key="9">
    <source>
        <dbReference type="Proteomes" id="UP001527882"/>
    </source>
</evidence>
<dbReference type="Gene3D" id="3.30.310.20">
    <property type="entry name" value="DNA-3-methyladenine glycosylase AlkA, N-terminal domain"/>
    <property type="match status" value="1"/>
</dbReference>
<accession>A0ABT4Q5Q8</accession>
<dbReference type="SUPFAM" id="SSF48150">
    <property type="entry name" value="DNA-glycosylase"/>
    <property type="match status" value="1"/>
</dbReference>
<feature type="domain" description="DNA-3-methyladenine glycosylase AlkA N-terminal" evidence="7">
    <location>
        <begin position="19"/>
        <end position="139"/>
    </location>
</feature>
<feature type="domain" description="HhH-GPD" evidence="6">
    <location>
        <begin position="149"/>
        <end position="314"/>
    </location>
</feature>
<dbReference type="SMART" id="SM00478">
    <property type="entry name" value="ENDO3c"/>
    <property type="match status" value="1"/>
</dbReference>
<dbReference type="InterPro" id="IPR012904">
    <property type="entry name" value="OGG_N"/>
</dbReference>
<evidence type="ECO:0000256" key="1">
    <source>
        <dbReference type="ARBA" id="ARBA00000086"/>
    </source>
</evidence>
<sequence>MVIPPRDMPDSNSNTAASSVTIPLPEPFSYREALIYLSRSPQECLHAVEGSRVMKLLEIEGKARLIEIREAAGSSSLELVFADGLPGSRGACEAAADYVTEWLDLNRDMTPFYRLAEKDSILGKLASDYRGLRIAGIPDLFEALVWAVIGQQINLAFAYTLKKRFVAAYGKRADWQDRNYWLFPKPSDLTGAAAGDLQQLQFTGKKAETVLRLAQLMDSGAISKSGLLALGDFQEAERQLTAIPGIGPWTANYVRMRCLRDPSAFPIGDAALHNALKLLLKQDSKPAEAEIRQLFTPWSGWEAYAVFYLWRTLSPAPPGPER</sequence>
<evidence type="ECO:0000259" key="7">
    <source>
        <dbReference type="SMART" id="SM01009"/>
    </source>
</evidence>
<dbReference type="Pfam" id="PF00730">
    <property type="entry name" value="HhH-GPD"/>
    <property type="match status" value="1"/>
</dbReference>
<dbReference type="CDD" id="cd00056">
    <property type="entry name" value="ENDO3c"/>
    <property type="match status" value="1"/>
</dbReference>
<dbReference type="InterPro" id="IPR051912">
    <property type="entry name" value="Alkylbase_DNA_Glycosylase/TA"/>
</dbReference>
<keyword evidence="3" id="KW-0227">DNA damage</keyword>
<dbReference type="InterPro" id="IPR023170">
    <property type="entry name" value="HhH_base_excis_C"/>
</dbReference>
<dbReference type="SMART" id="SM01009">
    <property type="entry name" value="AlkA_N"/>
    <property type="match status" value="1"/>
</dbReference>
<evidence type="ECO:0000256" key="5">
    <source>
        <dbReference type="ARBA" id="ARBA00023204"/>
    </source>
</evidence>
<organism evidence="8 9">
    <name type="scientific">Paenibacillus gyeongsangnamensis</name>
    <dbReference type="NCBI Taxonomy" id="3388067"/>
    <lineage>
        <taxon>Bacteria</taxon>
        <taxon>Bacillati</taxon>
        <taxon>Bacillota</taxon>
        <taxon>Bacilli</taxon>
        <taxon>Bacillales</taxon>
        <taxon>Paenibacillaceae</taxon>
        <taxon>Paenibacillus</taxon>
    </lineage>
</organism>
<evidence type="ECO:0000256" key="2">
    <source>
        <dbReference type="ARBA" id="ARBA00012000"/>
    </source>
</evidence>
<proteinExistence type="predicted"/>
<keyword evidence="5" id="KW-0234">DNA repair</keyword>